<dbReference type="AlphaFoldDB" id="A0A5B6WX17"/>
<dbReference type="InterPro" id="IPR043502">
    <property type="entry name" value="DNA/RNA_pol_sf"/>
</dbReference>
<organism evidence="2 3">
    <name type="scientific">Gossypium australe</name>
    <dbReference type="NCBI Taxonomy" id="47621"/>
    <lineage>
        <taxon>Eukaryota</taxon>
        <taxon>Viridiplantae</taxon>
        <taxon>Streptophyta</taxon>
        <taxon>Embryophyta</taxon>
        <taxon>Tracheophyta</taxon>
        <taxon>Spermatophyta</taxon>
        <taxon>Magnoliopsida</taxon>
        <taxon>eudicotyledons</taxon>
        <taxon>Gunneridae</taxon>
        <taxon>Pentapetalae</taxon>
        <taxon>rosids</taxon>
        <taxon>malvids</taxon>
        <taxon>Malvales</taxon>
        <taxon>Malvaceae</taxon>
        <taxon>Malvoideae</taxon>
        <taxon>Gossypium</taxon>
    </lineage>
</organism>
<name>A0A5B6WX17_9ROSI</name>
<proteinExistence type="predicted"/>
<dbReference type="GO" id="GO:0003964">
    <property type="term" value="F:RNA-directed DNA polymerase activity"/>
    <property type="evidence" value="ECO:0007669"/>
    <property type="project" value="UniProtKB-KW"/>
</dbReference>
<reference evidence="3" key="1">
    <citation type="journal article" date="2019" name="Plant Biotechnol. J.">
        <title>Genome sequencing of the Australian wild diploid species Gossypium australe highlights disease resistance and delayed gland morphogenesis.</title>
        <authorList>
            <person name="Cai Y."/>
            <person name="Cai X."/>
            <person name="Wang Q."/>
            <person name="Wang P."/>
            <person name="Zhang Y."/>
            <person name="Cai C."/>
            <person name="Xu Y."/>
            <person name="Wang K."/>
            <person name="Zhou Z."/>
            <person name="Wang C."/>
            <person name="Geng S."/>
            <person name="Li B."/>
            <person name="Dong Q."/>
            <person name="Hou Y."/>
            <person name="Wang H."/>
            <person name="Ai P."/>
            <person name="Liu Z."/>
            <person name="Yi F."/>
            <person name="Sun M."/>
            <person name="An G."/>
            <person name="Cheng J."/>
            <person name="Zhang Y."/>
            <person name="Shi Q."/>
            <person name="Xie Y."/>
            <person name="Shi X."/>
            <person name="Chang Y."/>
            <person name="Huang F."/>
            <person name="Chen Y."/>
            <person name="Hong S."/>
            <person name="Mi L."/>
            <person name="Sun Q."/>
            <person name="Zhang L."/>
            <person name="Zhou B."/>
            <person name="Peng R."/>
            <person name="Zhang X."/>
            <person name="Liu F."/>
        </authorList>
    </citation>
    <scope>NUCLEOTIDE SEQUENCE [LARGE SCALE GENOMIC DNA]</scope>
    <source>
        <strain evidence="3">cv. PA1801</strain>
    </source>
</reference>
<dbReference type="Proteomes" id="UP000325315">
    <property type="component" value="Unassembled WGS sequence"/>
</dbReference>
<keyword evidence="2" id="KW-0548">Nucleotidyltransferase</keyword>
<comment type="caution">
    <text evidence="2">The sequence shown here is derived from an EMBL/GenBank/DDBJ whole genome shotgun (WGS) entry which is preliminary data.</text>
</comment>
<evidence type="ECO:0000259" key="1">
    <source>
        <dbReference type="Pfam" id="PF17919"/>
    </source>
</evidence>
<dbReference type="InterPro" id="IPR041577">
    <property type="entry name" value="RT_RNaseH_2"/>
</dbReference>
<evidence type="ECO:0000313" key="3">
    <source>
        <dbReference type="Proteomes" id="UP000325315"/>
    </source>
</evidence>
<dbReference type="Pfam" id="PF17919">
    <property type="entry name" value="RT_RNaseH_2"/>
    <property type="match status" value="1"/>
</dbReference>
<dbReference type="Gene3D" id="3.30.70.270">
    <property type="match status" value="1"/>
</dbReference>
<gene>
    <name evidence="2" type="ORF">EPI10_030378</name>
</gene>
<dbReference type="SUPFAM" id="SSF56672">
    <property type="entry name" value="DNA/RNA polymerases"/>
    <property type="match status" value="1"/>
</dbReference>
<dbReference type="EMBL" id="SMMG02000001">
    <property type="protein sequence ID" value="KAA3486470.1"/>
    <property type="molecule type" value="Genomic_DNA"/>
</dbReference>
<accession>A0A5B6WX17</accession>
<feature type="domain" description="Reverse transcriptase/retrotransposon-derived protein RNase H-like" evidence="1">
    <location>
        <begin position="60"/>
        <end position="148"/>
    </location>
</feature>
<dbReference type="PANTHER" id="PTHR48475:SF1">
    <property type="entry name" value="RNASE H TYPE-1 DOMAIN-CONTAINING PROTEIN"/>
    <property type="match status" value="1"/>
</dbReference>
<keyword evidence="2" id="KW-0695">RNA-directed DNA polymerase</keyword>
<keyword evidence="3" id="KW-1185">Reference proteome</keyword>
<dbReference type="InterPro" id="IPR043128">
    <property type="entry name" value="Rev_trsase/Diguanyl_cyclase"/>
</dbReference>
<protein>
    <submittedName>
        <fullName evidence="2">RNA-directed DNA polymerase (Reverse transcriptase), Ribonuclease H</fullName>
    </submittedName>
</protein>
<dbReference type="OrthoDB" id="995897at2759"/>
<evidence type="ECO:0000313" key="2">
    <source>
        <dbReference type="EMBL" id="KAA3486470.1"/>
    </source>
</evidence>
<keyword evidence="2" id="KW-0808">Transferase</keyword>
<sequence>MPLRLKNARATYQRAMVTLSHDIMYKEIEDYVDDMIFISRLTEKSDPIFRLLKKHNPGVWDKECQKTFDKVKHYLFNAPILMPPSPDKPLILYLAVFGNSIGCVLGQHDELGKKTRAIYYLNKNFIEYEIRYSPIEKLCCTLIWTTWRLR</sequence>
<dbReference type="PANTHER" id="PTHR48475">
    <property type="entry name" value="RIBONUCLEASE H"/>
    <property type="match status" value="1"/>
</dbReference>